<name>A0A6J5UMA1_PRUAR</name>
<reference evidence="1 2" key="1">
    <citation type="submission" date="2020-05" db="EMBL/GenBank/DDBJ databases">
        <authorList>
            <person name="Campoy J."/>
            <person name="Schneeberger K."/>
            <person name="Spophaly S."/>
        </authorList>
    </citation>
    <scope>NUCLEOTIDE SEQUENCE [LARGE SCALE GENOMIC DNA]</scope>
    <source>
        <strain evidence="1">PruArmRojPasFocal</strain>
    </source>
</reference>
<dbReference type="EMBL" id="CAEKDK010000004">
    <property type="protein sequence ID" value="CAB4276374.1"/>
    <property type="molecule type" value="Genomic_DNA"/>
</dbReference>
<organism evidence="1 2">
    <name type="scientific">Prunus armeniaca</name>
    <name type="common">Apricot</name>
    <name type="synonym">Armeniaca vulgaris</name>
    <dbReference type="NCBI Taxonomy" id="36596"/>
    <lineage>
        <taxon>Eukaryota</taxon>
        <taxon>Viridiplantae</taxon>
        <taxon>Streptophyta</taxon>
        <taxon>Embryophyta</taxon>
        <taxon>Tracheophyta</taxon>
        <taxon>Spermatophyta</taxon>
        <taxon>Magnoliopsida</taxon>
        <taxon>eudicotyledons</taxon>
        <taxon>Gunneridae</taxon>
        <taxon>Pentapetalae</taxon>
        <taxon>rosids</taxon>
        <taxon>fabids</taxon>
        <taxon>Rosales</taxon>
        <taxon>Rosaceae</taxon>
        <taxon>Amygdaloideae</taxon>
        <taxon>Amygdaleae</taxon>
        <taxon>Prunus</taxon>
    </lineage>
</organism>
<accession>A0A6J5UMA1</accession>
<evidence type="ECO:0008006" key="3">
    <source>
        <dbReference type="Google" id="ProtNLM"/>
    </source>
</evidence>
<proteinExistence type="predicted"/>
<evidence type="ECO:0000313" key="2">
    <source>
        <dbReference type="Proteomes" id="UP000507222"/>
    </source>
</evidence>
<dbReference type="Proteomes" id="UP000507222">
    <property type="component" value="Unassembled WGS sequence"/>
</dbReference>
<sequence>MATRAKAGVRKPNPKYAHHALISIDDSFEPTSFSHAKKLKEWHFAMADEFNALLRAGTWILVPRTPAMNVLPNKWIFRVKRNSDGTI</sequence>
<evidence type="ECO:0000313" key="1">
    <source>
        <dbReference type="EMBL" id="CAB4276374.1"/>
    </source>
</evidence>
<gene>
    <name evidence="1" type="ORF">CURHAP_LOCUS25473</name>
</gene>
<dbReference type="AlphaFoldDB" id="A0A6J5UMA1"/>
<protein>
    <recommendedName>
        <fullName evidence="3">Reverse transcriptase Ty1/copia-type domain-containing protein</fullName>
    </recommendedName>
</protein>